<dbReference type="NCBIfam" id="TIGR00089">
    <property type="entry name" value="MiaB/RimO family radical SAM methylthiotransferase"/>
    <property type="match status" value="1"/>
</dbReference>
<dbReference type="InterPro" id="IPR006467">
    <property type="entry name" value="MiaB-like_bact"/>
</dbReference>
<dbReference type="PROSITE" id="PS01278">
    <property type="entry name" value="MTTASE_RADICAL"/>
    <property type="match status" value="1"/>
</dbReference>
<evidence type="ECO:0000256" key="12">
    <source>
        <dbReference type="ARBA" id="ARBA00031213"/>
    </source>
</evidence>
<dbReference type="FunFam" id="3.80.30.20:FF:000001">
    <property type="entry name" value="tRNA-2-methylthio-N(6)-dimethylallyladenosine synthase 2"/>
    <property type="match status" value="1"/>
</dbReference>
<keyword evidence="6 19" id="KW-0808">Transferase</keyword>
<dbReference type="InterPro" id="IPR058240">
    <property type="entry name" value="rSAM_sf"/>
</dbReference>
<dbReference type="SUPFAM" id="SSF102114">
    <property type="entry name" value="Radical SAM enzymes"/>
    <property type="match status" value="1"/>
</dbReference>
<name>A0A0C2HI72_9BACT</name>
<dbReference type="PROSITE" id="PS51918">
    <property type="entry name" value="RADICAL_SAM"/>
    <property type="match status" value="1"/>
</dbReference>
<keyword evidence="10" id="KW-0408">Iron</keyword>
<dbReference type="GO" id="GO:0035598">
    <property type="term" value="F:tRNA (N(6)-L-threonylcarbamoyladenosine(37)-C(2))-methylthiotransferase activity"/>
    <property type="evidence" value="ECO:0007669"/>
    <property type="project" value="UniProtKB-EC"/>
</dbReference>
<evidence type="ECO:0000256" key="4">
    <source>
        <dbReference type="ARBA" id="ARBA00022485"/>
    </source>
</evidence>
<dbReference type="AlphaFoldDB" id="A0A0C2HI72"/>
<dbReference type="RefSeq" id="WP_040099384.1">
    <property type="nucleotide sequence ID" value="NZ_JWJD01000003.1"/>
</dbReference>
<dbReference type="GO" id="GO:0046872">
    <property type="term" value="F:metal ion binding"/>
    <property type="evidence" value="ECO:0007669"/>
    <property type="project" value="UniProtKB-KW"/>
</dbReference>
<dbReference type="NCBIfam" id="TIGR01579">
    <property type="entry name" value="MiaB-like-C"/>
    <property type="match status" value="1"/>
</dbReference>
<keyword evidence="11" id="KW-0411">Iron-sulfur</keyword>
<keyword evidence="8" id="KW-0819">tRNA processing</keyword>
<dbReference type="PANTHER" id="PTHR11918">
    <property type="entry name" value="RADICAL SAM PROTEINS"/>
    <property type="match status" value="1"/>
</dbReference>
<organism evidence="19 20">
    <name type="scientific">Geoalkalibacter ferrihydriticus DSM 17813</name>
    <dbReference type="NCBI Taxonomy" id="1121915"/>
    <lineage>
        <taxon>Bacteria</taxon>
        <taxon>Pseudomonadati</taxon>
        <taxon>Thermodesulfobacteriota</taxon>
        <taxon>Desulfuromonadia</taxon>
        <taxon>Desulfuromonadales</taxon>
        <taxon>Geoalkalibacteraceae</taxon>
        <taxon>Geoalkalibacter</taxon>
    </lineage>
</organism>
<dbReference type="InterPro" id="IPR005839">
    <property type="entry name" value="Methylthiotransferase"/>
</dbReference>
<dbReference type="GO" id="GO:0051539">
    <property type="term" value="F:4 iron, 4 sulfur cluster binding"/>
    <property type="evidence" value="ECO:0007669"/>
    <property type="project" value="UniProtKB-KW"/>
</dbReference>
<feature type="domain" description="Radical SAM core" evidence="18">
    <location>
        <begin position="138"/>
        <end position="368"/>
    </location>
</feature>
<dbReference type="FunFam" id="3.40.50.12160:FF:000004">
    <property type="entry name" value="Threonylcarbamoyladenosine tRNA methylthiotransferase MtaB"/>
    <property type="match status" value="1"/>
</dbReference>
<dbReference type="Pfam" id="PF01938">
    <property type="entry name" value="TRAM"/>
    <property type="match status" value="1"/>
</dbReference>
<evidence type="ECO:0000256" key="13">
    <source>
        <dbReference type="ARBA" id="ARBA00051661"/>
    </source>
</evidence>
<evidence type="ECO:0000256" key="5">
    <source>
        <dbReference type="ARBA" id="ARBA00022490"/>
    </source>
</evidence>
<evidence type="ECO:0000256" key="11">
    <source>
        <dbReference type="ARBA" id="ARBA00023014"/>
    </source>
</evidence>
<accession>A0A0C2HI72</accession>
<sequence length="431" mass="46961">MNRNVAVTTLGCKTNQYESAAMEERLVGAGYMIVPFEEGAELVIVNTCTVTAATDRQSRNLIRRARRLNPAARIVVTGCYAQVAPDKLVNLPGVALVIGNAEKKEFLDLLQDVADTPRVKVSDIGRERNAVALPLSRFADRSRAFVQIQNGCDAFCSYCIIPHARGRSRSLPPEEALVQVRQLVARGYPEIVLTGIHIGGYGADLSPSTSLHELVARIEAETDVRRLRLGSIEPTEIPNALVERVAASAVVCPHFHIPLQSGDDGILQRMNRLYDTQFFRRMIAGIHSRMPEGAIGLDVIVGFPGETDEQFATTCRFVEELPATHLHVFPFSKRPGTPAALMPDQVPAAVAKERAARLRALGEEKTRAFAQRFVGRELEVIVEGGGNAEGRKGLSRNYLQVAFPGSDALVGQAVQVKITGLNERGLKGILV</sequence>
<comment type="caution">
    <text evidence="19">The sequence shown here is derived from an EMBL/GenBank/DDBJ whole genome shotgun (WGS) entry which is preliminary data.</text>
</comment>
<keyword evidence="5" id="KW-0963">Cytoplasm</keyword>
<dbReference type="SMART" id="SM00729">
    <property type="entry name" value="Elp3"/>
    <property type="match status" value="1"/>
</dbReference>
<dbReference type="CDD" id="cd01335">
    <property type="entry name" value="Radical_SAM"/>
    <property type="match status" value="1"/>
</dbReference>
<evidence type="ECO:0000259" key="17">
    <source>
        <dbReference type="PROSITE" id="PS51449"/>
    </source>
</evidence>
<feature type="domain" description="TRAM" evidence="16">
    <location>
        <begin position="371"/>
        <end position="431"/>
    </location>
</feature>
<evidence type="ECO:0000256" key="2">
    <source>
        <dbReference type="ARBA" id="ARBA00002399"/>
    </source>
</evidence>
<evidence type="ECO:0000313" key="20">
    <source>
        <dbReference type="Proteomes" id="UP000035068"/>
    </source>
</evidence>
<evidence type="ECO:0000256" key="9">
    <source>
        <dbReference type="ARBA" id="ARBA00022723"/>
    </source>
</evidence>
<keyword evidence="7" id="KW-0949">S-adenosyl-L-methionine</keyword>
<dbReference type="SFLD" id="SFLDS00029">
    <property type="entry name" value="Radical_SAM"/>
    <property type="match status" value="1"/>
</dbReference>
<evidence type="ECO:0000256" key="7">
    <source>
        <dbReference type="ARBA" id="ARBA00022691"/>
    </source>
</evidence>
<dbReference type="Pfam" id="PF00919">
    <property type="entry name" value="UPF0004"/>
    <property type="match status" value="1"/>
</dbReference>
<dbReference type="SFLD" id="SFLDG01082">
    <property type="entry name" value="B12-binding_domain_containing"/>
    <property type="match status" value="1"/>
</dbReference>
<dbReference type="Gene3D" id="3.40.50.12160">
    <property type="entry name" value="Methylthiotransferase, N-terminal domain"/>
    <property type="match status" value="1"/>
</dbReference>
<evidence type="ECO:0000259" key="16">
    <source>
        <dbReference type="PROSITE" id="PS50926"/>
    </source>
</evidence>
<keyword evidence="19" id="KW-0489">Methyltransferase</keyword>
<dbReference type="GO" id="GO:0032259">
    <property type="term" value="P:methylation"/>
    <property type="evidence" value="ECO:0007669"/>
    <property type="project" value="UniProtKB-KW"/>
</dbReference>
<dbReference type="Proteomes" id="UP000035068">
    <property type="component" value="Unassembled WGS sequence"/>
</dbReference>
<evidence type="ECO:0000256" key="10">
    <source>
        <dbReference type="ARBA" id="ARBA00023004"/>
    </source>
</evidence>
<dbReference type="InterPro" id="IPR020612">
    <property type="entry name" value="Methylthiotransferase_CS"/>
</dbReference>
<dbReference type="GO" id="GO:0008168">
    <property type="term" value="F:methyltransferase activity"/>
    <property type="evidence" value="ECO:0007669"/>
    <property type="project" value="UniProtKB-KW"/>
</dbReference>
<evidence type="ECO:0000313" key="19">
    <source>
        <dbReference type="EMBL" id="KIH76651.1"/>
    </source>
</evidence>
<evidence type="ECO:0000256" key="8">
    <source>
        <dbReference type="ARBA" id="ARBA00022694"/>
    </source>
</evidence>
<dbReference type="SFLD" id="SFLDG01061">
    <property type="entry name" value="methylthiotransferase"/>
    <property type="match status" value="1"/>
</dbReference>
<comment type="catalytic activity">
    <reaction evidence="13">
        <text>N(6)-L-threonylcarbamoyladenosine(37) in tRNA + (sulfur carrier)-SH + AH2 + 2 S-adenosyl-L-methionine = 2-methylsulfanyl-N(6)-L-threonylcarbamoyladenosine(37) in tRNA + (sulfur carrier)-H + 5'-deoxyadenosine + L-methionine + A + S-adenosyl-L-homocysteine + 2 H(+)</text>
        <dbReference type="Rhea" id="RHEA:37075"/>
        <dbReference type="Rhea" id="RHEA-COMP:10163"/>
        <dbReference type="Rhea" id="RHEA-COMP:11092"/>
        <dbReference type="Rhea" id="RHEA-COMP:14737"/>
        <dbReference type="Rhea" id="RHEA-COMP:14739"/>
        <dbReference type="ChEBI" id="CHEBI:13193"/>
        <dbReference type="ChEBI" id="CHEBI:15378"/>
        <dbReference type="ChEBI" id="CHEBI:17319"/>
        <dbReference type="ChEBI" id="CHEBI:17499"/>
        <dbReference type="ChEBI" id="CHEBI:29917"/>
        <dbReference type="ChEBI" id="CHEBI:57844"/>
        <dbReference type="ChEBI" id="CHEBI:57856"/>
        <dbReference type="ChEBI" id="CHEBI:59789"/>
        <dbReference type="ChEBI" id="CHEBI:64428"/>
        <dbReference type="ChEBI" id="CHEBI:74418"/>
        <dbReference type="ChEBI" id="CHEBI:74420"/>
        <dbReference type="EC" id="2.8.4.5"/>
    </reaction>
</comment>
<keyword evidence="20" id="KW-1185">Reference proteome</keyword>
<dbReference type="InterPro" id="IPR006638">
    <property type="entry name" value="Elp3/MiaA/NifB-like_rSAM"/>
</dbReference>
<evidence type="ECO:0000256" key="3">
    <source>
        <dbReference type="ARBA" id="ARBA00013273"/>
    </source>
</evidence>
<dbReference type="EMBL" id="JWJD01000003">
    <property type="protein sequence ID" value="KIH76651.1"/>
    <property type="molecule type" value="Genomic_DNA"/>
</dbReference>
<evidence type="ECO:0000259" key="18">
    <source>
        <dbReference type="PROSITE" id="PS51918"/>
    </source>
</evidence>
<keyword evidence="4" id="KW-0004">4Fe-4S</keyword>
<dbReference type="PROSITE" id="PS51449">
    <property type="entry name" value="MTTASE_N"/>
    <property type="match status" value="1"/>
</dbReference>
<dbReference type="EC" id="2.8.4.5" evidence="3"/>
<evidence type="ECO:0000256" key="6">
    <source>
        <dbReference type="ARBA" id="ARBA00022679"/>
    </source>
</evidence>
<comment type="similarity">
    <text evidence="14">Belongs to the methylthiotransferase family. MtaB subfamily.</text>
</comment>
<evidence type="ECO:0000256" key="14">
    <source>
        <dbReference type="ARBA" id="ARBA00061574"/>
    </source>
</evidence>
<dbReference type="Pfam" id="PF04055">
    <property type="entry name" value="Radical_SAM"/>
    <property type="match status" value="1"/>
</dbReference>
<dbReference type="InterPro" id="IPR002792">
    <property type="entry name" value="TRAM_dom"/>
</dbReference>
<evidence type="ECO:0000256" key="15">
    <source>
        <dbReference type="ARBA" id="ARBA00069898"/>
    </source>
</evidence>
<gene>
    <name evidence="19" type="ORF">GFER_10885</name>
</gene>
<dbReference type="InterPro" id="IPR038135">
    <property type="entry name" value="Methylthiotransferase_N_sf"/>
</dbReference>
<dbReference type="InterPro" id="IPR013848">
    <property type="entry name" value="Methylthiotransferase_N"/>
</dbReference>
<dbReference type="InterPro" id="IPR023404">
    <property type="entry name" value="rSAM_horseshoe"/>
</dbReference>
<evidence type="ECO:0000256" key="1">
    <source>
        <dbReference type="ARBA" id="ARBA00001966"/>
    </source>
</evidence>
<comment type="function">
    <text evidence="2">Catalyzes the methylthiolation of N6-threonylcarbamoyladenosine (t(6)A), leading to the formation of 2-methylthio-N6-threonylcarbamoyladenosine (ms(2)t(6)A) at position 37 in tRNAs that read codons beginning with adenine.</text>
</comment>
<dbReference type="Gene3D" id="3.80.30.20">
    <property type="entry name" value="tm_1862 like domain"/>
    <property type="match status" value="1"/>
</dbReference>
<keyword evidence="9" id="KW-0479">Metal-binding</keyword>
<reference evidence="19 20" key="1">
    <citation type="submission" date="2014-12" db="EMBL/GenBank/DDBJ databases">
        <title>Genomes of Geoalkalibacter ferrihydriticus and Geoalkalibacter subterraneus, two haloalkaliphilic metal-reducing members of the Geobacteraceae.</title>
        <authorList>
            <person name="Badalamenti J.P."/>
            <person name="Torres C.I."/>
            <person name="Krajmalnik-Brown R."/>
            <person name="Bond D.R."/>
        </authorList>
    </citation>
    <scope>NUCLEOTIDE SEQUENCE [LARGE SCALE GENOMIC DNA]</scope>
    <source>
        <strain evidence="19 20">DSM 17813</strain>
    </source>
</reference>
<comment type="cofactor">
    <cofactor evidence="1">
        <name>[4Fe-4S] cluster</name>
        <dbReference type="ChEBI" id="CHEBI:49883"/>
    </cofactor>
</comment>
<dbReference type="PANTHER" id="PTHR11918:SF45">
    <property type="entry name" value="THREONYLCARBAMOYLADENOSINE TRNA METHYLTHIOTRANSFERASE"/>
    <property type="match status" value="1"/>
</dbReference>
<proteinExistence type="inferred from homology"/>
<dbReference type="PROSITE" id="PS50926">
    <property type="entry name" value="TRAM"/>
    <property type="match status" value="1"/>
</dbReference>
<dbReference type="InterPro" id="IPR007197">
    <property type="entry name" value="rSAM"/>
</dbReference>
<protein>
    <recommendedName>
        <fullName evidence="15">Threonylcarbamoyladenosine tRNA methylthiotransferase MtaB</fullName>
        <ecNumber evidence="3">2.8.4.5</ecNumber>
    </recommendedName>
    <alternativeName>
        <fullName evidence="12">tRNA-t(6)A37 methylthiotransferase</fullName>
    </alternativeName>
</protein>
<feature type="domain" description="MTTase N-terminal" evidence="17">
    <location>
        <begin position="3"/>
        <end position="115"/>
    </location>
</feature>